<dbReference type="HAMAP" id="MF_01363">
    <property type="entry name" value="Ribosomal_bL21"/>
    <property type="match status" value="1"/>
</dbReference>
<name>A0A1G2LX27_9BACT</name>
<evidence type="ECO:0000256" key="1">
    <source>
        <dbReference type="ARBA" id="ARBA00008563"/>
    </source>
</evidence>
<dbReference type="GO" id="GO:1990904">
    <property type="term" value="C:ribonucleoprotein complex"/>
    <property type="evidence" value="ECO:0007669"/>
    <property type="project" value="UniProtKB-KW"/>
</dbReference>
<gene>
    <name evidence="6" type="primary">rplU</name>
    <name evidence="8" type="ORF">A3A10_00765</name>
</gene>
<protein>
    <recommendedName>
        <fullName evidence="6">Large ribosomal subunit protein bL21</fullName>
    </recommendedName>
</protein>
<dbReference type="GO" id="GO:0003735">
    <property type="term" value="F:structural constituent of ribosome"/>
    <property type="evidence" value="ECO:0007669"/>
    <property type="project" value="InterPro"/>
</dbReference>
<dbReference type="InterPro" id="IPR028909">
    <property type="entry name" value="bL21-like"/>
</dbReference>
<accession>A0A1G2LX27</accession>
<dbReference type="EMBL" id="MHRA01000001">
    <property type="protein sequence ID" value="OHA16198.1"/>
    <property type="molecule type" value="Genomic_DNA"/>
</dbReference>
<evidence type="ECO:0000256" key="7">
    <source>
        <dbReference type="RuleBase" id="RU000562"/>
    </source>
</evidence>
<keyword evidence="2 6" id="KW-0699">rRNA-binding</keyword>
<dbReference type="AlphaFoldDB" id="A0A1G2LX27"/>
<evidence type="ECO:0000313" key="8">
    <source>
        <dbReference type="EMBL" id="OHA16198.1"/>
    </source>
</evidence>
<reference evidence="8 9" key="1">
    <citation type="journal article" date="2016" name="Nat. Commun.">
        <title>Thousands of microbial genomes shed light on interconnected biogeochemical processes in an aquifer system.</title>
        <authorList>
            <person name="Anantharaman K."/>
            <person name="Brown C.T."/>
            <person name="Hug L.A."/>
            <person name="Sharon I."/>
            <person name="Castelle C.J."/>
            <person name="Probst A.J."/>
            <person name="Thomas B.C."/>
            <person name="Singh A."/>
            <person name="Wilkins M.J."/>
            <person name="Karaoz U."/>
            <person name="Brodie E.L."/>
            <person name="Williams K.H."/>
            <person name="Hubbard S.S."/>
            <person name="Banfield J.F."/>
        </authorList>
    </citation>
    <scope>NUCLEOTIDE SEQUENCE [LARGE SCALE GENOMIC DNA]</scope>
</reference>
<comment type="similarity">
    <text evidence="1 6 7">Belongs to the bacterial ribosomal protein bL21 family.</text>
</comment>
<sequence>MTAKNEKFAVIETGGKQYLVKPGSVVRVERIGKPGKGDTVHFDKVLLSADKDKIKLGNPYLKDAKISGKWVKEMKGKKITHLRYRSKTRHAVKKGHRQIFTEVVIGDFN</sequence>
<comment type="function">
    <text evidence="6 7">This protein binds to 23S rRNA in the presence of protein L20.</text>
</comment>
<dbReference type="InterPro" id="IPR001787">
    <property type="entry name" value="Ribosomal_bL21"/>
</dbReference>
<keyword evidence="4 6" id="KW-0689">Ribosomal protein</keyword>
<organism evidence="8 9">
    <name type="scientific">Candidatus Tagabacteria bacterium RIFCSPLOWO2_01_FULL_42_9</name>
    <dbReference type="NCBI Taxonomy" id="1802296"/>
    <lineage>
        <taxon>Bacteria</taxon>
        <taxon>Candidatus Tagaibacteriota</taxon>
    </lineage>
</organism>
<proteinExistence type="inferred from homology"/>
<evidence type="ECO:0000256" key="2">
    <source>
        <dbReference type="ARBA" id="ARBA00022730"/>
    </source>
</evidence>
<dbReference type="GO" id="GO:0019843">
    <property type="term" value="F:rRNA binding"/>
    <property type="evidence" value="ECO:0007669"/>
    <property type="project" value="UniProtKB-UniRule"/>
</dbReference>
<dbReference type="InterPro" id="IPR018258">
    <property type="entry name" value="Ribosomal_bL21_CS"/>
</dbReference>
<evidence type="ECO:0000256" key="4">
    <source>
        <dbReference type="ARBA" id="ARBA00022980"/>
    </source>
</evidence>
<dbReference type="PROSITE" id="PS01169">
    <property type="entry name" value="RIBOSOMAL_L21"/>
    <property type="match status" value="1"/>
</dbReference>
<evidence type="ECO:0000256" key="6">
    <source>
        <dbReference type="HAMAP-Rule" id="MF_01363"/>
    </source>
</evidence>
<evidence type="ECO:0000256" key="5">
    <source>
        <dbReference type="ARBA" id="ARBA00023274"/>
    </source>
</evidence>
<dbReference type="InterPro" id="IPR036164">
    <property type="entry name" value="bL21-like_sf"/>
</dbReference>
<dbReference type="Pfam" id="PF00829">
    <property type="entry name" value="Ribosomal_L21p"/>
    <property type="match status" value="1"/>
</dbReference>
<dbReference type="PANTHER" id="PTHR21349:SF0">
    <property type="entry name" value="LARGE RIBOSOMAL SUBUNIT PROTEIN BL21M"/>
    <property type="match status" value="1"/>
</dbReference>
<dbReference type="GO" id="GO:0005737">
    <property type="term" value="C:cytoplasm"/>
    <property type="evidence" value="ECO:0007669"/>
    <property type="project" value="UniProtKB-ARBA"/>
</dbReference>
<dbReference type="Proteomes" id="UP000178116">
    <property type="component" value="Unassembled WGS sequence"/>
</dbReference>
<dbReference type="NCBIfam" id="TIGR00061">
    <property type="entry name" value="L21"/>
    <property type="match status" value="1"/>
</dbReference>
<dbReference type="GO" id="GO:0006412">
    <property type="term" value="P:translation"/>
    <property type="evidence" value="ECO:0007669"/>
    <property type="project" value="UniProtKB-UniRule"/>
</dbReference>
<comment type="caution">
    <text evidence="8">The sequence shown here is derived from an EMBL/GenBank/DDBJ whole genome shotgun (WGS) entry which is preliminary data.</text>
</comment>
<keyword evidence="3 6" id="KW-0694">RNA-binding</keyword>
<evidence type="ECO:0000256" key="3">
    <source>
        <dbReference type="ARBA" id="ARBA00022884"/>
    </source>
</evidence>
<keyword evidence="5 6" id="KW-0687">Ribonucleoprotein</keyword>
<dbReference type="GO" id="GO:0005840">
    <property type="term" value="C:ribosome"/>
    <property type="evidence" value="ECO:0007669"/>
    <property type="project" value="UniProtKB-KW"/>
</dbReference>
<evidence type="ECO:0000313" key="9">
    <source>
        <dbReference type="Proteomes" id="UP000178116"/>
    </source>
</evidence>
<dbReference type="SUPFAM" id="SSF141091">
    <property type="entry name" value="L21p-like"/>
    <property type="match status" value="1"/>
</dbReference>
<comment type="subunit">
    <text evidence="6">Part of the 50S ribosomal subunit. Contacts protein L20.</text>
</comment>
<dbReference type="PANTHER" id="PTHR21349">
    <property type="entry name" value="50S RIBOSOMAL PROTEIN L21"/>
    <property type="match status" value="1"/>
</dbReference>